<keyword evidence="2" id="KW-1185">Reference proteome</keyword>
<reference evidence="1 2" key="1">
    <citation type="submission" date="2012-02" db="EMBL/GenBank/DDBJ databases">
        <title>Complete genome sequence of Phycisphaera mikurensis NBRC 102666.</title>
        <authorList>
            <person name="Ankai A."/>
            <person name="Hosoyama A."/>
            <person name="Terui Y."/>
            <person name="Sekine M."/>
            <person name="Fukai R."/>
            <person name="Kato Y."/>
            <person name="Nakamura S."/>
            <person name="Yamada-Narita S."/>
            <person name="Kawakoshi A."/>
            <person name="Fukunaga Y."/>
            <person name="Yamazaki S."/>
            <person name="Fujita N."/>
        </authorList>
    </citation>
    <scope>NUCLEOTIDE SEQUENCE [LARGE SCALE GENOMIC DNA]</scope>
    <source>
        <strain evidence="2">NBRC 102666 / KCTC 22515 / FYK2301M01</strain>
    </source>
</reference>
<dbReference type="AlphaFoldDB" id="I0IBU3"/>
<dbReference type="Proteomes" id="UP000007881">
    <property type="component" value="Chromosome"/>
</dbReference>
<dbReference type="RefSeq" id="WP_014435951.1">
    <property type="nucleotide sequence ID" value="NC_017080.1"/>
</dbReference>
<dbReference type="HOGENOM" id="CLU_2602982_0_0_0"/>
<dbReference type="STRING" id="1142394.PSMK_05720"/>
<dbReference type="EMBL" id="AP012338">
    <property type="protein sequence ID" value="BAM02731.1"/>
    <property type="molecule type" value="Genomic_DNA"/>
</dbReference>
<accession>I0IBU3</accession>
<evidence type="ECO:0000313" key="1">
    <source>
        <dbReference type="EMBL" id="BAM02731.1"/>
    </source>
</evidence>
<dbReference type="KEGG" id="phm:PSMK_05720"/>
<gene>
    <name evidence="1" type="ordered locus">PSMK_05720</name>
</gene>
<proteinExistence type="predicted"/>
<protein>
    <submittedName>
        <fullName evidence="1">Uncharacterized protein</fullName>
    </submittedName>
</protein>
<organism evidence="1 2">
    <name type="scientific">Phycisphaera mikurensis (strain NBRC 102666 / KCTC 22515 / FYK2301M01)</name>
    <dbReference type="NCBI Taxonomy" id="1142394"/>
    <lineage>
        <taxon>Bacteria</taxon>
        <taxon>Pseudomonadati</taxon>
        <taxon>Planctomycetota</taxon>
        <taxon>Phycisphaerae</taxon>
        <taxon>Phycisphaerales</taxon>
        <taxon>Phycisphaeraceae</taxon>
        <taxon>Phycisphaera</taxon>
    </lineage>
</organism>
<name>I0IBU3_PHYMF</name>
<sequence length="79" mass="8950">MKEQITLRLYDDPATPPACDDRRYRADPKAGGAAYERGDTIGLDEREGGRLFGVIDRVDDEVLTDESGSYRLAWIWTQD</sequence>
<evidence type="ECO:0000313" key="2">
    <source>
        <dbReference type="Proteomes" id="UP000007881"/>
    </source>
</evidence>